<keyword evidence="1" id="KW-1133">Transmembrane helix</keyword>
<comment type="caution">
    <text evidence="2">The sequence shown here is derived from an EMBL/GenBank/DDBJ whole genome shotgun (WGS) entry which is preliminary data.</text>
</comment>
<dbReference type="AlphaFoldDB" id="A0A090Z7I9"/>
<dbReference type="EMBL" id="JMQA01000035">
    <property type="protein sequence ID" value="KFN07239.1"/>
    <property type="molecule type" value="Genomic_DNA"/>
</dbReference>
<keyword evidence="3" id="KW-1185">Reference proteome</keyword>
<accession>A0A090Z7I9</accession>
<dbReference type="RefSeq" id="WP_036626027.1">
    <property type="nucleotide sequence ID" value="NZ_JAKOBR010000029.1"/>
</dbReference>
<feature type="transmembrane region" description="Helical" evidence="1">
    <location>
        <begin position="87"/>
        <end position="109"/>
    </location>
</feature>
<dbReference type="Proteomes" id="UP000029278">
    <property type="component" value="Unassembled WGS sequence"/>
</dbReference>
<dbReference type="HOGENOM" id="CLU_2093097_0_0_9"/>
<sequence length="121" mass="13043">MKGEVQVRRGVTQAKFNDTASNWLYGEIFVISVAIIIFTGSWVLFGISLIGMIVLTVIRRLAVVLMVLLSLFWAIIGGVIGLHLGGIAAAIVIGVIALLVTGGLHIRALEWIDDMDKKKGV</sequence>
<dbReference type="GeneID" id="77009479"/>
<reference evidence="2 3" key="1">
    <citation type="submission" date="2014-04" db="EMBL/GenBank/DDBJ databases">
        <authorList>
            <person name="Bishop-Lilly K.A."/>
            <person name="Broomall S.M."/>
            <person name="Chain P.S."/>
            <person name="Chertkov O."/>
            <person name="Coyne S.R."/>
            <person name="Daligault H.E."/>
            <person name="Davenport K.W."/>
            <person name="Erkkila T."/>
            <person name="Frey K.G."/>
            <person name="Gibbons H.S."/>
            <person name="Gu W."/>
            <person name="Jaissle J."/>
            <person name="Johnson S.L."/>
            <person name="Koroleva G.I."/>
            <person name="Ladner J.T."/>
            <person name="Lo C.-C."/>
            <person name="Minogue T.D."/>
            <person name="Munk C."/>
            <person name="Palacios G.F."/>
            <person name="Redden C.L."/>
            <person name="Rosenzweig C.N."/>
            <person name="Scholz M.B."/>
            <person name="Teshima H."/>
            <person name="Xu Y."/>
        </authorList>
    </citation>
    <scope>NUCLEOTIDE SEQUENCE [LARGE SCALE GENOMIC DNA]</scope>
    <source>
        <strain evidence="2 3">8244</strain>
    </source>
</reference>
<gene>
    <name evidence="2" type="ORF">DJ90_5697</name>
</gene>
<feature type="transmembrane region" description="Helical" evidence="1">
    <location>
        <begin position="28"/>
        <end position="54"/>
    </location>
</feature>
<keyword evidence="1" id="KW-0812">Transmembrane</keyword>
<dbReference type="OrthoDB" id="3008506at2"/>
<evidence type="ECO:0000313" key="3">
    <source>
        <dbReference type="Proteomes" id="UP000029278"/>
    </source>
</evidence>
<name>A0A090Z7I9_PAEMA</name>
<feature type="transmembrane region" description="Helical" evidence="1">
    <location>
        <begin position="61"/>
        <end position="81"/>
    </location>
</feature>
<keyword evidence="1" id="KW-0472">Membrane</keyword>
<proteinExistence type="predicted"/>
<evidence type="ECO:0000256" key="1">
    <source>
        <dbReference type="SAM" id="Phobius"/>
    </source>
</evidence>
<protein>
    <submittedName>
        <fullName evidence="2">Putative membrane protein</fullName>
    </submittedName>
</protein>
<evidence type="ECO:0000313" key="2">
    <source>
        <dbReference type="EMBL" id="KFN07239.1"/>
    </source>
</evidence>
<organism evidence="2 3">
    <name type="scientific">Paenibacillus macerans</name>
    <name type="common">Bacillus macerans</name>
    <dbReference type="NCBI Taxonomy" id="44252"/>
    <lineage>
        <taxon>Bacteria</taxon>
        <taxon>Bacillati</taxon>
        <taxon>Bacillota</taxon>
        <taxon>Bacilli</taxon>
        <taxon>Bacillales</taxon>
        <taxon>Paenibacillaceae</taxon>
        <taxon>Paenibacillus</taxon>
    </lineage>
</organism>